<feature type="compositionally biased region" description="Basic and acidic residues" evidence="1">
    <location>
        <begin position="33"/>
        <end position="50"/>
    </location>
</feature>
<name>A0A6A6IH45_9PLEO</name>
<feature type="compositionally biased region" description="Polar residues" evidence="1">
    <location>
        <begin position="13"/>
        <end position="31"/>
    </location>
</feature>
<protein>
    <recommendedName>
        <fullName evidence="4">MFS general substrate transporter</fullName>
    </recommendedName>
</protein>
<reference evidence="2" key="1">
    <citation type="journal article" date="2020" name="Stud. Mycol.">
        <title>101 Dothideomycetes genomes: a test case for predicting lifestyles and emergence of pathogens.</title>
        <authorList>
            <person name="Haridas S."/>
            <person name="Albert R."/>
            <person name="Binder M."/>
            <person name="Bloem J."/>
            <person name="Labutti K."/>
            <person name="Salamov A."/>
            <person name="Andreopoulos B."/>
            <person name="Baker S."/>
            <person name="Barry K."/>
            <person name="Bills G."/>
            <person name="Bluhm B."/>
            <person name="Cannon C."/>
            <person name="Castanera R."/>
            <person name="Culley D."/>
            <person name="Daum C."/>
            <person name="Ezra D."/>
            <person name="Gonzalez J."/>
            <person name="Henrissat B."/>
            <person name="Kuo A."/>
            <person name="Liang C."/>
            <person name="Lipzen A."/>
            <person name="Lutzoni F."/>
            <person name="Magnuson J."/>
            <person name="Mondo S."/>
            <person name="Nolan M."/>
            <person name="Ohm R."/>
            <person name="Pangilinan J."/>
            <person name="Park H.-J."/>
            <person name="Ramirez L."/>
            <person name="Alfaro M."/>
            <person name="Sun H."/>
            <person name="Tritt A."/>
            <person name="Yoshinaga Y."/>
            <person name="Zwiers L.-H."/>
            <person name="Turgeon B."/>
            <person name="Goodwin S."/>
            <person name="Spatafora J."/>
            <person name="Crous P."/>
            <person name="Grigoriev I."/>
        </authorList>
    </citation>
    <scope>NUCLEOTIDE SEQUENCE</scope>
    <source>
        <strain evidence="2">CBS 122368</strain>
    </source>
</reference>
<dbReference type="GeneID" id="54580180"/>
<dbReference type="EMBL" id="ML987195">
    <property type="protein sequence ID" value="KAF2249358.1"/>
    <property type="molecule type" value="Genomic_DNA"/>
</dbReference>
<evidence type="ECO:0000256" key="1">
    <source>
        <dbReference type="SAM" id="MobiDB-lite"/>
    </source>
</evidence>
<dbReference type="RefSeq" id="XP_033684362.1">
    <property type="nucleotide sequence ID" value="XM_033826850.1"/>
</dbReference>
<dbReference type="OrthoDB" id="4139357at2759"/>
<proteinExistence type="predicted"/>
<sequence length="117" mass="13075">MSAPSEFEALLRSTPSSSRTGLAYQSLNMATPSDHDKEKGNKLDDVDYPERPVSASGSSDEEEKAYTLYERKCKLINAEIEALGMGRYQWCLWALCGLGYMIDLLWAQAFNLVLSPM</sequence>
<keyword evidence="3" id="KW-1185">Reference proteome</keyword>
<organism evidence="2 3">
    <name type="scientific">Trematosphaeria pertusa</name>
    <dbReference type="NCBI Taxonomy" id="390896"/>
    <lineage>
        <taxon>Eukaryota</taxon>
        <taxon>Fungi</taxon>
        <taxon>Dikarya</taxon>
        <taxon>Ascomycota</taxon>
        <taxon>Pezizomycotina</taxon>
        <taxon>Dothideomycetes</taxon>
        <taxon>Pleosporomycetidae</taxon>
        <taxon>Pleosporales</taxon>
        <taxon>Massarineae</taxon>
        <taxon>Trematosphaeriaceae</taxon>
        <taxon>Trematosphaeria</taxon>
    </lineage>
</organism>
<feature type="region of interest" description="Disordered" evidence="1">
    <location>
        <begin position="1"/>
        <end position="60"/>
    </location>
</feature>
<accession>A0A6A6IH45</accession>
<gene>
    <name evidence="2" type="ORF">BU26DRAFT_505401</name>
</gene>
<evidence type="ECO:0000313" key="3">
    <source>
        <dbReference type="Proteomes" id="UP000800094"/>
    </source>
</evidence>
<dbReference type="Proteomes" id="UP000800094">
    <property type="component" value="Unassembled WGS sequence"/>
</dbReference>
<evidence type="ECO:0000313" key="2">
    <source>
        <dbReference type="EMBL" id="KAF2249358.1"/>
    </source>
</evidence>
<dbReference type="AlphaFoldDB" id="A0A6A6IH45"/>
<evidence type="ECO:0008006" key="4">
    <source>
        <dbReference type="Google" id="ProtNLM"/>
    </source>
</evidence>